<dbReference type="Gene3D" id="1.25.40.20">
    <property type="entry name" value="Ankyrin repeat-containing domain"/>
    <property type="match status" value="1"/>
</dbReference>
<dbReference type="SMART" id="SM00248">
    <property type="entry name" value="ANK"/>
    <property type="match status" value="1"/>
</dbReference>
<sequence>MQTCSGVASKVYGLQLAGKGRRLQKEEPVALERLVAVDVNQRSIDGYTSLHVATAAGNAEMVALLLESRADVSLSTVYRSELPIHFAAQGGYDIVLRLLAEPTKARGLLDVGNVTGWNALHLAVAAQHHGAET</sequence>
<comment type="caution">
    <text evidence="4">The sequence shown here is derived from an EMBL/GenBank/DDBJ whole genome shotgun (WGS) entry which is preliminary data.</text>
</comment>
<keyword evidence="5" id="KW-1185">Reference proteome</keyword>
<evidence type="ECO:0000256" key="2">
    <source>
        <dbReference type="ARBA" id="ARBA00023043"/>
    </source>
</evidence>
<dbReference type="EMBL" id="CAJNJA010017697">
    <property type="protein sequence ID" value="CAE7406184.1"/>
    <property type="molecule type" value="Genomic_DNA"/>
</dbReference>
<keyword evidence="1" id="KW-0677">Repeat</keyword>
<dbReference type="Pfam" id="PF00023">
    <property type="entry name" value="Ank"/>
    <property type="match status" value="1"/>
</dbReference>
<dbReference type="PROSITE" id="PS50297">
    <property type="entry name" value="ANK_REP_REGION"/>
    <property type="match status" value="1"/>
</dbReference>
<feature type="repeat" description="ANK" evidence="3">
    <location>
        <begin position="45"/>
        <end position="77"/>
    </location>
</feature>
<dbReference type="PANTHER" id="PTHR24161">
    <property type="entry name" value="ANK_REP_REGION DOMAIN-CONTAINING PROTEIN-RELATED"/>
    <property type="match status" value="1"/>
</dbReference>
<dbReference type="InterPro" id="IPR002110">
    <property type="entry name" value="Ankyrin_rpt"/>
</dbReference>
<keyword evidence="2 3" id="KW-0040">ANK repeat</keyword>
<dbReference type="InterPro" id="IPR036770">
    <property type="entry name" value="Ankyrin_rpt-contain_sf"/>
</dbReference>
<dbReference type="AlphaFoldDB" id="A0A812QW17"/>
<protein>
    <submittedName>
        <fullName evidence="4">Uncharacterized protein</fullName>
    </submittedName>
</protein>
<organism evidence="4 5">
    <name type="scientific">Symbiodinium necroappetens</name>
    <dbReference type="NCBI Taxonomy" id="1628268"/>
    <lineage>
        <taxon>Eukaryota</taxon>
        <taxon>Sar</taxon>
        <taxon>Alveolata</taxon>
        <taxon>Dinophyceae</taxon>
        <taxon>Suessiales</taxon>
        <taxon>Symbiodiniaceae</taxon>
        <taxon>Symbiodinium</taxon>
    </lineage>
</organism>
<evidence type="ECO:0000256" key="1">
    <source>
        <dbReference type="ARBA" id="ARBA00022737"/>
    </source>
</evidence>
<proteinExistence type="predicted"/>
<evidence type="ECO:0000313" key="5">
    <source>
        <dbReference type="Proteomes" id="UP000601435"/>
    </source>
</evidence>
<dbReference type="PANTHER" id="PTHR24161:SF85">
    <property type="entry name" value="PALMITOYLTRANSFERASE HIP14"/>
    <property type="match status" value="1"/>
</dbReference>
<dbReference type="PROSITE" id="PS50088">
    <property type="entry name" value="ANK_REPEAT"/>
    <property type="match status" value="1"/>
</dbReference>
<reference evidence="4" key="1">
    <citation type="submission" date="2021-02" db="EMBL/GenBank/DDBJ databases">
        <authorList>
            <person name="Dougan E. K."/>
            <person name="Rhodes N."/>
            <person name="Thang M."/>
            <person name="Chan C."/>
        </authorList>
    </citation>
    <scope>NUCLEOTIDE SEQUENCE</scope>
</reference>
<accession>A0A812QW17</accession>
<evidence type="ECO:0000256" key="3">
    <source>
        <dbReference type="PROSITE-ProRule" id="PRU00023"/>
    </source>
</evidence>
<name>A0A812QW17_9DINO</name>
<evidence type="ECO:0000313" key="4">
    <source>
        <dbReference type="EMBL" id="CAE7406184.1"/>
    </source>
</evidence>
<dbReference type="OrthoDB" id="408027at2759"/>
<gene>
    <name evidence="4" type="ORF">SNEC2469_LOCUS11147</name>
</gene>
<dbReference type="Proteomes" id="UP000601435">
    <property type="component" value="Unassembled WGS sequence"/>
</dbReference>
<dbReference type="SUPFAM" id="SSF48403">
    <property type="entry name" value="Ankyrin repeat"/>
    <property type="match status" value="1"/>
</dbReference>